<dbReference type="NCBIfam" id="TIGR03984">
    <property type="entry name" value="CRISPR-associated protein Csx19"/>
    <property type="match status" value="1"/>
</dbReference>
<keyword evidence="2" id="KW-1185">Reference proteome</keyword>
<dbReference type="Proteomes" id="UP000671399">
    <property type="component" value="Unassembled WGS sequence"/>
</dbReference>
<reference evidence="1 2" key="1">
    <citation type="submission" date="2021-03" db="EMBL/GenBank/DDBJ databases">
        <authorList>
            <person name="Lee D.-H."/>
        </authorList>
    </citation>
    <scope>NUCLEOTIDE SEQUENCE [LARGE SCALE GENOMIC DNA]</scope>
    <source>
        <strain evidence="1 2">MMS20-R2-23</strain>
    </source>
</reference>
<organism evidence="1 2">
    <name type="scientific">Micromonospora antibiotica</name>
    <dbReference type="NCBI Taxonomy" id="2807623"/>
    <lineage>
        <taxon>Bacteria</taxon>
        <taxon>Bacillati</taxon>
        <taxon>Actinomycetota</taxon>
        <taxon>Actinomycetes</taxon>
        <taxon>Micromonosporales</taxon>
        <taxon>Micromonosporaceae</taxon>
        <taxon>Micromonospora</taxon>
    </lineage>
</organism>
<dbReference type="RefSeq" id="WP_208567113.1">
    <property type="nucleotide sequence ID" value="NZ_JAGFWR010000004.1"/>
</dbReference>
<protein>
    <submittedName>
        <fullName evidence="1">Uncharacterized protein</fullName>
    </submittedName>
</protein>
<name>A0ABS3V783_9ACTN</name>
<dbReference type="InterPro" id="IPR023815">
    <property type="entry name" value="CRISPR-assoc_Csx19"/>
</dbReference>
<gene>
    <name evidence="1" type="ORF">JQN83_11690</name>
</gene>
<comment type="caution">
    <text evidence="1">The sequence shown here is derived from an EMBL/GenBank/DDBJ whole genome shotgun (WGS) entry which is preliminary data.</text>
</comment>
<evidence type="ECO:0000313" key="2">
    <source>
        <dbReference type="Proteomes" id="UP000671399"/>
    </source>
</evidence>
<sequence>MSTVGRTVSQLGHGPADRALCAFVDGRSAGIGFCYRPADARWFRFDGDGVPRGADGSALDLTGVFELRAFTDDEELRWRNRSAGSGTAAVVCGPGLGPHERLLWGTVVGPAPGPGWVALHDARIGVLHVPVDTPAGGRAPADGDLVWLQAVEYVEEDRHGNAAVVDERLVGLVARPHPRQTSRAGDVR</sequence>
<evidence type="ECO:0000313" key="1">
    <source>
        <dbReference type="EMBL" id="MBO4161469.1"/>
    </source>
</evidence>
<proteinExistence type="predicted"/>
<dbReference type="EMBL" id="JAGFWR010000004">
    <property type="protein sequence ID" value="MBO4161469.1"/>
    <property type="molecule type" value="Genomic_DNA"/>
</dbReference>
<accession>A0ABS3V783</accession>